<dbReference type="Pfam" id="PF00488">
    <property type="entry name" value="MutS_V"/>
    <property type="match status" value="1"/>
</dbReference>
<reference evidence="5 6" key="1">
    <citation type="submission" date="2016-11" db="EMBL/GenBank/DDBJ databases">
        <authorList>
            <person name="Jaros S."/>
            <person name="Januszkiewicz K."/>
            <person name="Wedrychowicz H."/>
        </authorList>
    </citation>
    <scope>NUCLEOTIDE SEQUENCE [LARGE SCALE GENOMIC DNA]</scope>
    <source>
        <strain evidence="5 6">DSM 17918</strain>
    </source>
</reference>
<protein>
    <submittedName>
        <fullName evidence="5">MutS domain V</fullName>
    </submittedName>
</protein>
<evidence type="ECO:0000256" key="2">
    <source>
        <dbReference type="ARBA" id="ARBA00022840"/>
    </source>
</evidence>
<keyword evidence="2" id="KW-0067">ATP-binding</keyword>
<sequence>MQAGLFIPGCEAQISPVDNVYTHFPVEETFNIKEGRLAEECKRLAEIFESATRYSLILMNESFVSTSPGESLYLAEDIVKAVRLLGDRMVFATHLHELAARVDKINADVEGDSKLISMVAGLERGMAKSKRTYKIVPSPPQGMSFARDIAD</sequence>
<dbReference type="EMBL" id="FQVH01000004">
    <property type="protein sequence ID" value="SHE67752.1"/>
    <property type="molecule type" value="Genomic_DNA"/>
</dbReference>
<evidence type="ECO:0000256" key="3">
    <source>
        <dbReference type="ARBA" id="ARBA00023125"/>
    </source>
</evidence>
<dbReference type="AlphaFoldDB" id="A0A1M4VFT2"/>
<keyword evidence="1" id="KW-0547">Nucleotide-binding</keyword>
<evidence type="ECO:0000313" key="5">
    <source>
        <dbReference type="EMBL" id="SHE67752.1"/>
    </source>
</evidence>
<keyword evidence="6" id="KW-1185">Reference proteome</keyword>
<dbReference type="STRING" id="1121256.SAMN02746089_00615"/>
<evidence type="ECO:0000313" key="6">
    <source>
        <dbReference type="Proteomes" id="UP000184088"/>
    </source>
</evidence>
<dbReference type="GO" id="GO:0005829">
    <property type="term" value="C:cytosol"/>
    <property type="evidence" value="ECO:0007669"/>
    <property type="project" value="TreeGrafter"/>
</dbReference>
<dbReference type="Proteomes" id="UP000184088">
    <property type="component" value="Unassembled WGS sequence"/>
</dbReference>
<dbReference type="InterPro" id="IPR027417">
    <property type="entry name" value="P-loop_NTPase"/>
</dbReference>
<dbReference type="GO" id="GO:0140664">
    <property type="term" value="F:ATP-dependent DNA damage sensor activity"/>
    <property type="evidence" value="ECO:0007669"/>
    <property type="project" value="InterPro"/>
</dbReference>
<dbReference type="GO" id="GO:0005524">
    <property type="term" value="F:ATP binding"/>
    <property type="evidence" value="ECO:0007669"/>
    <property type="project" value="UniProtKB-KW"/>
</dbReference>
<dbReference type="PANTHER" id="PTHR11361:SF34">
    <property type="entry name" value="DNA MISMATCH REPAIR PROTEIN MSH1, MITOCHONDRIAL"/>
    <property type="match status" value="1"/>
</dbReference>
<organism evidence="5 6">
    <name type="scientific">Caldanaerobius fijiensis DSM 17918</name>
    <dbReference type="NCBI Taxonomy" id="1121256"/>
    <lineage>
        <taxon>Bacteria</taxon>
        <taxon>Bacillati</taxon>
        <taxon>Bacillota</taxon>
        <taxon>Clostridia</taxon>
        <taxon>Thermoanaerobacterales</taxon>
        <taxon>Thermoanaerobacteraceae</taxon>
        <taxon>Caldanaerobius</taxon>
    </lineage>
</organism>
<dbReference type="SUPFAM" id="SSF52540">
    <property type="entry name" value="P-loop containing nucleoside triphosphate hydrolases"/>
    <property type="match status" value="1"/>
</dbReference>
<dbReference type="InterPro" id="IPR045076">
    <property type="entry name" value="MutS"/>
</dbReference>
<dbReference type="GO" id="GO:0006298">
    <property type="term" value="P:mismatch repair"/>
    <property type="evidence" value="ECO:0007669"/>
    <property type="project" value="InterPro"/>
</dbReference>
<dbReference type="Gene3D" id="3.40.50.300">
    <property type="entry name" value="P-loop containing nucleotide triphosphate hydrolases"/>
    <property type="match status" value="1"/>
</dbReference>
<name>A0A1M4VFT2_9THEO</name>
<gene>
    <name evidence="5" type="ORF">SAMN02746089_00615</name>
</gene>
<proteinExistence type="predicted"/>
<evidence type="ECO:0000259" key="4">
    <source>
        <dbReference type="Pfam" id="PF00488"/>
    </source>
</evidence>
<dbReference type="PANTHER" id="PTHR11361">
    <property type="entry name" value="DNA MISMATCH REPAIR PROTEIN MUTS FAMILY MEMBER"/>
    <property type="match status" value="1"/>
</dbReference>
<dbReference type="GO" id="GO:0030983">
    <property type="term" value="F:mismatched DNA binding"/>
    <property type="evidence" value="ECO:0007669"/>
    <property type="project" value="InterPro"/>
</dbReference>
<dbReference type="InterPro" id="IPR000432">
    <property type="entry name" value="DNA_mismatch_repair_MutS_C"/>
</dbReference>
<keyword evidence="3" id="KW-0238">DNA-binding</keyword>
<accession>A0A1M4VFT2</accession>
<feature type="domain" description="DNA mismatch repair proteins mutS family" evidence="4">
    <location>
        <begin position="2"/>
        <end position="128"/>
    </location>
</feature>
<evidence type="ECO:0000256" key="1">
    <source>
        <dbReference type="ARBA" id="ARBA00022741"/>
    </source>
</evidence>